<evidence type="ECO:0000313" key="2">
    <source>
        <dbReference type="Proteomes" id="UP001578633"/>
    </source>
</evidence>
<protein>
    <submittedName>
        <fullName evidence="1">Uncharacterized protein</fullName>
    </submittedName>
</protein>
<comment type="caution">
    <text evidence="1">The sequence shown here is derived from an EMBL/GenBank/DDBJ whole genome shotgun (WGS) entry which is preliminary data.</text>
</comment>
<sequence length="298" mass="33902">MVLAHTKEEDSTLKEVLDELETLRLENEQLRHRNGESSLPSQPAVLAYTSKVFYQVGRTLYLDEPRWEPAEGSGVVLLANNPIRNIGYYLDQHPEIAFAIYKEYHPTLPSDRSKIETKDGVYGSPKPMHEFLSLIAPDMLDAVEGLVQRIPHFGDYFPYFDPEGQILAPYLFMYYSAPFIPEVLSELNITSQNLVKQLHAVIDKSYGYEYDSAKFQAEKGMVARKHLKYLIRPGDVLVRNGVGGDLPQACISTGWIERPGAILEESQFEEPDYIQRKRVPRYGPLANSASSRKLTTYI</sequence>
<name>A0ABR3UTT3_9PLEO</name>
<evidence type="ECO:0000313" key="1">
    <source>
        <dbReference type="EMBL" id="KAL1799705.1"/>
    </source>
</evidence>
<dbReference type="RefSeq" id="XP_069310289.1">
    <property type="nucleotide sequence ID" value="XM_069447767.1"/>
</dbReference>
<dbReference type="Proteomes" id="UP001578633">
    <property type="component" value="Chromosome 1"/>
</dbReference>
<reference evidence="1 2" key="1">
    <citation type="submission" date="2024-09" db="EMBL/GenBank/DDBJ databases">
        <title>T2T genomes of carrot and Alternaria dauci and their utility for understanding host-pathogen interaction during carrot leaf blight disease.</title>
        <authorList>
            <person name="Liu W."/>
            <person name="Xu S."/>
            <person name="Ou C."/>
            <person name="Liu X."/>
            <person name="Zhuang F."/>
            <person name="Deng X.W."/>
        </authorList>
    </citation>
    <scope>NUCLEOTIDE SEQUENCE [LARGE SCALE GENOMIC DNA]</scope>
    <source>
        <strain evidence="1 2">A2016</strain>
    </source>
</reference>
<organism evidence="1 2">
    <name type="scientific">Alternaria dauci</name>
    <dbReference type="NCBI Taxonomy" id="48095"/>
    <lineage>
        <taxon>Eukaryota</taxon>
        <taxon>Fungi</taxon>
        <taxon>Dikarya</taxon>
        <taxon>Ascomycota</taxon>
        <taxon>Pezizomycotina</taxon>
        <taxon>Dothideomycetes</taxon>
        <taxon>Pleosporomycetidae</taxon>
        <taxon>Pleosporales</taxon>
        <taxon>Pleosporineae</taxon>
        <taxon>Pleosporaceae</taxon>
        <taxon>Alternaria</taxon>
        <taxon>Alternaria sect. Porri</taxon>
    </lineage>
</organism>
<dbReference type="GeneID" id="96080369"/>
<gene>
    <name evidence="1" type="ORF">ACET3X_000047</name>
</gene>
<accession>A0ABR3UTT3</accession>
<proteinExistence type="predicted"/>
<dbReference type="EMBL" id="JBHGVX010000001">
    <property type="protein sequence ID" value="KAL1799705.1"/>
    <property type="molecule type" value="Genomic_DNA"/>
</dbReference>
<keyword evidence="2" id="KW-1185">Reference proteome</keyword>